<reference evidence="1" key="2">
    <citation type="journal article" date="2015" name="Fish Shellfish Immunol.">
        <title>Early steps in the European eel (Anguilla anguilla)-Vibrio vulnificus interaction in the gills: Role of the RtxA13 toxin.</title>
        <authorList>
            <person name="Callol A."/>
            <person name="Pajuelo D."/>
            <person name="Ebbesson L."/>
            <person name="Teles M."/>
            <person name="MacKenzie S."/>
            <person name="Amaro C."/>
        </authorList>
    </citation>
    <scope>NUCLEOTIDE SEQUENCE</scope>
</reference>
<organism evidence="1">
    <name type="scientific">Anguilla anguilla</name>
    <name type="common">European freshwater eel</name>
    <name type="synonym">Muraena anguilla</name>
    <dbReference type="NCBI Taxonomy" id="7936"/>
    <lineage>
        <taxon>Eukaryota</taxon>
        <taxon>Metazoa</taxon>
        <taxon>Chordata</taxon>
        <taxon>Craniata</taxon>
        <taxon>Vertebrata</taxon>
        <taxon>Euteleostomi</taxon>
        <taxon>Actinopterygii</taxon>
        <taxon>Neopterygii</taxon>
        <taxon>Teleostei</taxon>
        <taxon>Anguilliformes</taxon>
        <taxon>Anguillidae</taxon>
        <taxon>Anguilla</taxon>
    </lineage>
</organism>
<accession>A0A0E9QZC3</accession>
<dbReference type="AlphaFoldDB" id="A0A0E9QZC3"/>
<proteinExistence type="predicted"/>
<sequence>MKCDSHDLHGSLLNMYIYKILNSGWI</sequence>
<name>A0A0E9QZC3_ANGAN</name>
<reference evidence="1" key="1">
    <citation type="submission" date="2014-11" db="EMBL/GenBank/DDBJ databases">
        <authorList>
            <person name="Amaro Gonzalez C."/>
        </authorList>
    </citation>
    <scope>NUCLEOTIDE SEQUENCE</scope>
</reference>
<evidence type="ECO:0000313" key="1">
    <source>
        <dbReference type="EMBL" id="JAH21428.1"/>
    </source>
</evidence>
<protein>
    <submittedName>
        <fullName evidence="1">Uncharacterized protein</fullName>
    </submittedName>
</protein>
<dbReference type="EMBL" id="GBXM01087149">
    <property type="protein sequence ID" value="JAH21428.1"/>
    <property type="molecule type" value="Transcribed_RNA"/>
</dbReference>